<organism evidence="2 3">
    <name type="scientific">Brevundimonas vesicularis</name>
    <name type="common">Pseudomonas vesicularis</name>
    <dbReference type="NCBI Taxonomy" id="41276"/>
    <lineage>
        <taxon>Bacteria</taxon>
        <taxon>Pseudomonadati</taxon>
        <taxon>Pseudomonadota</taxon>
        <taxon>Alphaproteobacteria</taxon>
        <taxon>Caulobacterales</taxon>
        <taxon>Caulobacteraceae</taxon>
        <taxon>Brevundimonas</taxon>
    </lineage>
</organism>
<evidence type="ECO:0000256" key="1">
    <source>
        <dbReference type="SAM" id="MobiDB-lite"/>
    </source>
</evidence>
<feature type="region of interest" description="Disordered" evidence="1">
    <location>
        <begin position="94"/>
        <end position="167"/>
    </location>
</feature>
<proteinExistence type="predicted"/>
<evidence type="ECO:0000313" key="3">
    <source>
        <dbReference type="Proteomes" id="UP000251186"/>
    </source>
</evidence>
<dbReference type="EMBL" id="UAQP01000014">
    <property type="protein sequence ID" value="SPU55893.1"/>
    <property type="molecule type" value="Genomic_DNA"/>
</dbReference>
<sequence>MSAQITAAHVALAVVAACRMTGADPQAVFGPAHGNKRTRLIAAAGLMTALKLKPRDVAGVFKVDRSRLAPSMLRNADIEADRLLNVAEALRNGGVLDGARPQPKAADADASARKPSPVQTRPDRPVAPPPAPPPPPPAQPPEPDRPRPAATNPVRSRPTPARSGAVETLKAVSDNMVRWSRIYLSRGVPIGDLADLFDVDVEALAGRLKPELARAA</sequence>
<reference evidence="2 3" key="1">
    <citation type="submission" date="2018-06" db="EMBL/GenBank/DDBJ databases">
        <authorList>
            <consortium name="Pathogen Informatics"/>
            <person name="Doyle S."/>
        </authorList>
    </citation>
    <scope>NUCLEOTIDE SEQUENCE [LARGE SCALE GENOMIC DNA]</scope>
    <source>
        <strain evidence="2 3">NCTC11166</strain>
    </source>
</reference>
<name>A0A2X1BEK6_BREVE</name>
<dbReference type="Proteomes" id="UP000251186">
    <property type="component" value="Unassembled WGS sequence"/>
</dbReference>
<dbReference type="AlphaFoldDB" id="A0A2X1BEK6"/>
<accession>A0A2X1BEK6</accession>
<evidence type="ECO:0000313" key="2">
    <source>
        <dbReference type="EMBL" id="SPU55893.1"/>
    </source>
</evidence>
<protein>
    <submittedName>
        <fullName evidence="2">Uncharacterized protein</fullName>
    </submittedName>
</protein>
<dbReference type="RefSeq" id="WP_112863724.1">
    <property type="nucleotide sequence ID" value="NZ_UAQP01000014.1"/>
</dbReference>
<gene>
    <name evidence="2" type="ORF">NCTC11166_03296</name>
</gene>
<feature type="compositionally biased region" description="Pro residues" evidence="1">
    <location>
        <begin position="125"/>
        <end position="141"/>
    </location>
</feature>